<dbReference type="Proteomes" id="UP000543257">
    <property type="component" value="Unassembled WGS sequence"/>
</dbReference>
<gene>
    <name evidence="7" type="ORF">EN85_000057</name>
</gene>
<evidence type="ECO:0000313" key="7">
    <source>
        <dbReference type="EMBL" id="EFL9835143.1"/>
    </source>
</evidence>
<keyword evidence="4" id="KW-1133">Transmembrane helix</keyword>
<dbReference type="InterPro" id="IPR050833">
    <property type="entry name" value="Poly_Biosynth_Transport"/>
</dbReference>
<comment type="subcellular location">
    <subcellularLocation>
        <location evidence="1">Cell membrane</location>
        <topology evidence="1">Multi-pass membrane protein</topology>
    </subcellularLocation>
</comment>
<organism evidence="7 8">
    <name type="scientific">Escherichia coli</name>
    <dbReference type="NCBI Taxonomy" id="562"/>
    <lineage>
        <taxon>Bacteria</taxon>
        <taxon>Pseudomonadati</taxon>
        <taxon>Pseudomonadota</taxon>
        <taxon>Gammaproteobacteria</taxon>
        <taxon>Enterobacterales</taxon>
        <taxon>Enterobacteriaceae</taxon>
        <taxon>Escherichia</taxon>
    </lineage>
</organism>
<evidence type="ECO:0000256" key="1">
    <source>
        <dbReference type="ARBA" id="ARBA00004651"/>
    </source>
</evidence>
<sequence>MSLLKISSIYLFSNILNALIPFLLLPILTHNLTPNEYGQVAMFQTLISGVAALTGLNTIGAANRKYYDDMTQGELSIYNGSCIQILFASTIFLLIIVYSLREQLSELFSIPTGWVFLAVLVSAGNFIVQFRLGQWQIREKVCNFGTLQVTQSLLSFSLTLIFLLILKYGAVSRVSALVLATSIYVVISFVTLSKDNLLTLFSVRFDYITDALKFGVPLVPHIIGIFFLSAIDRILINSELGVSEAGIYMLAVQLSLGMVVFFDAINKALIPWLFRVLSENDKRKIRRLVQYTYYYFVLLIFLGGLSFWIGPLIVELIAGNNYLRATSVIGWLCLGQAFNGMYLMVTNYIFYAKKTVHLSVVTILCGALNIILLVVLMKINGIVGVAMAFSFSMCIRFLATWWLAFRLNLIQWNIFTTYK</sequence>
<evidence type="ECO:0000256" key="4">
    <source>
        <dbReference type="ARBA" id="ARBA00022989"/>
    </source>
</evidence>
<proteinExistence type="predicted"/>
<accession>A0A3L4V613</accession>
<reference evidence="7 8" key="1">
    <citation type="submission" date="2018-08" db="EMBL/GenBank/DDBJ databases">
        <authorList>
            <consortium name="GenomeTrakr network: Whole genome sequencing for foodborne pathogen traceback"/>
        </authorList>
    </citation>
    <scope>NUCLEOTIDE SEQUENCE [LARGE SCALE GENOMIC DNA]</scope>
    <source>
        <strain evidence="7 8">AZ-TG73583</strain>
    </source>
</reference>
<dbReference type="InterPro" id="IPR002797">
    <property type="entry name" value="Polysacc_synth"/>
</dbReference>
<evidence type="ECO:0000256" key="5">
    <source>
        <dbReference type="ARBA" id="ARBA00023136"/>
    </source>
</evidence>
<evidence type="ECO:0000256" key="6">
    <source>
        <dbReference type="ARBA" id="ARBA00049738"/>
    </source>
</evidence>
<evidence type="ECO:0000313" key="8">
    <source>
        <dbReference type="Proteomes" id="UP000543257"/>
    </source>
</evidence>
<dbReference type="Pfam" id="PF01943">
    <property type="entry name" value="Polysacc_synt"/>
    <property type="match status" value="1"/>
</dbReference>
<evidence type="ECO:0000256" key="2">
    <source>
        <dbReference type="ARBA" id="ARBA00022475"/>
    </source>
</evidence>
<comment type="caution">
    <text evidence="7">The sequence shown here is derived from an EMBL/GenBank/DDBJ whole genome shotgun (WGS) entry which is preliminary data.</text>
</comment>
<protein>
    <recommendedName>
        <fullName evidence="6">Putative O-antigen transporter</fullName>
    </recommendedName>
</protein>
<dbReference type="PANTHER" id="PTHR30250">
    <property type="entry name" value="PST FAMILY PREDICTED COLANIC ACID TRANSPORTER"/>
    <property type="match status" value="1"/>
</dbReference>
<keyword evidence="5" id="KW-0472">Membrane</keyword>
<dbReference type="PANTHER" id="PTHR30250:SF11">
    <property type="entry name" value="O-ANTIGEN TRANSPORTER-RELATED"/>
    <property type="match status" value="1"/>
</dbReference>
<dbReference type="RefSeq" id="WP_001402324.1">
    <property type="nucleotide sequence ID" value="NZ_BIBJ01000033.1"/>
</dbReference>
<name>A0A3L4V613_ECOLX</name>
<keyword evidence="3" id="KW-0812">Transmembrane</keyword>
<evidence type="ECO:0000256" key="3">
    <source>
        <dbReference type="ARBA" id="ARBA00022692"/>
    </source>
</evidence>
<keyword evidence="2" id="KW-1003">Cell membrane</keyword>
<dbReference type="AlphaFoldDB" id="A0A3L4V613"/>
<dbReference type="GO" id="GO:0005886">
    <property type="term" value="C:plasma membrane"/>
    <property type="evidence" value="ECO:0007669"/>
    <property type="project" value="UniProtKB-SubCell"/>
</dbReference>
<dbReference type="EMBL" id="AATJKW010000001">
    <property type="protein sequence ID" value="EFL9835143.1"/>
    <property type="molecule type" value="Genomic_DNA"/>
</dbReference>